<evidence type="ECO:0000256" key="1">
    <source>
        <dbReference type="SAM" id="Phobius"/>
    </source>
</evidence>
<feature type="transmembrane region" description="Helical" evidence="1">
    <location>
        <begin position="150"/>
        <end position="166"/>
    </location>
</feature>
<feature type="domain" description="DUF112" evidence="2">
    <location>
        <begin position="20"/>
        <end position="439"/>
    </location>
</feature>
<keyword evidence="1" id="KW-0472">Membrane</keyword>
<name>A0A5B2TFH2_9PROT</name>
<keyword evidence="4" id="KW-1185">Reference proteome</keyword>
<dbReference type="InterPro" id="IPR002823">
    <property type="entry name" value="DUF112_TM"/>
</dbReference>
<protein>
    <submittedName>
        <fullName evidence="3">Tripartite tricarboxylate transporter permease</fullName>
    </submittedName>
</protein>
<feature type="transmembrane region" description="Helical" evidence="1">
    <location>
        <begin position="45"/>
        <end position="71"/>
    </location>
</feature>
<organism evidence="3 4">
    <name type="scientific">Teichococcus oryzae</name>
    <dbReference type="NCBI Taxonomy" id="1608942"/>
    <lineage>
        <taxon>Bacteria</taxon>
        <taxon>Pseudomonadati</taxon>
        <taxon>Pseudomonadota</taxon>
        <taxon>Alphaproteobacteria</taxon>
        <taxon>Acetobacterales</taxon>
        <taxon>Roseomonadaceae</taxon>
        <taxon>Roseomonas</taxon>
    </lineage>
</organism>
<keyword evidence="1" id="KW-0812">Transmembrane</keyword>
<comment type="caution">
    <text evidence="3">The sequence shown here is derived from an EMBL/GenBank/DDBJ whole genome shotgun (WGS) entry which is preliminary data.</text>
</comment>
<dbReference type="PANTHER" id="PTHR35342">
    <property type="entry name" value="TRICARBOXYLIC TRANSPORT PROTEIN"/>
    <property type="match status" value="1"/>
</dbReference>
<feature type="transmembrane region" description="Helical" evidence="1">
    <location>
        <begin position="388"/>
        <end position="407"/>
    </location>
</feature>
<proteinExistence type="predicted"/>
<feature type="transmembrane region" description="Helical" evidence="1">
    <location>
        <begin position="414"/>
        <end position="443"/>
    </location>
</feature>
<dbReference type="EMBL" id="VUKA01000005">
    <property type="protein sequence ID" value="KAA2212853.1"/>
    <property type="molecule type" value="Genomic_DNA"/>
</dbReference>
<accession>A0A5B2TFH2</accession>
<gene>
    <name evidence="3" type="ORF">F0Q34_12030</name>
</gene>
<evidence type="ECO:0000313" key="3">
    <source>
        <dbReference type="EMBL" id="KAA2212853.1"/>
    </source>
</evidence>
<evidence type="ECO:0000313" key="4">
    <source>
        <dbReference type="Proteomes" id="UP000322110"/>
    </source>
</evidence>
<dbReference type="AlphaFoldDB" id="A0A5B2TFH2"/>
<feature type="transmembrane region" description="Helical" evidence="1">
    <location>
        <begin position="20"/>
        <end position="39"/>
    </location>
</feature>
<feature type="transmembrane region" description="Helical" evidence="1">
    <location>
        <begin position="355"/>
        <end position="382"/>
    </location>
</feature>
<dbReference type="PANTHER" id="PTHR35342:SF5">
    <property type="entry name" value="TRICARBOXYLIC TRANSPORT PROTEIN"/>
    <property type="match status" value="1"/>
</dbReference>
<dbReference type="Pfam" id="PF01970">
    <property type="entry name" value="TctA"/>
    <property type="match status" value="1"/>
</dbReference>
<keyword evidence="1" id="KW-1133">Transmembrane helix</keyword>
<evidence type="ECO:0000259" key="2">
    <source>
        <dbReference type="Pfam" id="PF01970"/>
    </source>
</evidence>
<feature type="transmembrane region" description="Helical" evidence="1">
    <location>
        <begin position="173"/>
        <end position="193"/>
    </location>
</feature>
<feature type="transmembrane region" description="Helical" evidence="1">
    <location>
        <begin position="111"/>
        <end position="144"/>
    </location>
</feature>
<feature type="transmembrane region" description="Helical" evidence="1">
    <location>
        <begin position="257"/>
        <end position="282"/>
    </location>
</feature>
<feature type="transmembrane region" description="Helical" evidence="1">
    <location>
        <begin position="322"/>
        <end position="343"/>
    </location>
</feature>
<feature type="transmembrane region" description="Helical" evidence="1">
    <location>
        <begin position="463"/>
        <end position="487"/>
    </location>
</feature>
<dbReference type="OrthoDB" id="7256204at2"/>
<reference evidence="3 4" key="1">
    <citation type="journal article" date="2015" name="Int. J. Syst. Evol. Microbiol.">
        <title>Roseomonas oryzae sp. nov., isolated from paddy rhizosphere soil.</title>
        <authorList>
            <person name="Ramaprasad E.V."/>
            <person name="Sasikala Ch."/>
            <person name="Ramana Ch.V."/>
        </authorList>
    </citation>
    <scope>NUCLEOTIDE SEQUENCE [LARGE SCALE GENOMIC DNA]</scope>
    <source>
        <strain evidence="3 4">KCTC 42542</strain>
    </source>
</reference>
<feature type="transmembrane region" description="Helical" evidence="1">
    <location>
        <begin position="205"/>
        <end position="225"/>
    </location>
</feature>
<sequence length="503" mass="52150">MDIIPSLANGFAVAAQPMNLLVAFIGCFVGTVIGALPGIGPVNGIAILIPLAFSLDLSPVSALILLTSVYYGSMFGGRIASILLNIPGDSSAVVTCIDGFPMAKKGRAADALAISAISSFFGGTLATVGLTVLAPSLAMAAIHFGPREYFALYVMAIIIVGGIATGNPAKTLVAGLLGLVIGTVGIDPATGIPRFTFGAYELYEGIDFVIVAIGLFAISEFLIYIEQRRTGPVEQVPVGRRTTALRRLTYPATSLRASLLGFVIGVLPGAGATLASFMGYALEKRVSDKENTFGKGDPRGVAAPEAADNAAAGGSLVPMLTLGVPGSGTTAIMLGMLVTLNVQPGPLLFQQQPDIVWGLVAALYVSNIILLILNIPLVGIFAKLLSVPPHYLMPGVVTVSFLGVYSVNQNSFDLLMMVGFGVFGYLLRKMSIPLVPVVLGIILGTPMEQSLRRALAASGGDVWTLFQSPLALGLHAVTAIIVAIAILRESRRRIGEAAATRGA</sequence>
<dbReference type="Proteomes" id="UP000322110">
    <property type="component" value="Unassembled WGS sequence"/>
</dbReference>
<dbReference type="RefSeq" id="WP_149812469.1">
    <property type="nucleotide sequence ID" value="NZ_VUKA01000005.1"/>
</dbReference>